<proteinExistence type="predicted"/>
<organism evidence="1 2">
    <name type="scientific">Enterobacter agglomerans</name>
    <name type="common">Erwinia herbicola</name>
    <name type="synonym">Pantoea agglomerans</name>
    <dbReference type="NCBI Taxonomy" id="549"/>
    <lineage>
        <taxon>Bacteria</taxon>
        <taxon>Pseudomonadati</taxon>
        <taxon>Pseudomonadota</taxon>
        <taxon>Gammaproteobacteria</taxon>
        <taxon>Enterobacterales</taxon>
        <taxon>Erwiniaceae</taxon>
        <taxon>Pantoea</taxon>
        <taxon>Pantoea agglomerans group</taxon>
    </lineage>
</organism>
<protein>
    <submittedName>
        <fullName evidence="1">Glycosyltransferase family 17</fullName>
    </submittedName>
</protein>
<keyword evidence="2" id="KW-1185">Reference proteome</keyword>
<accession>A0A379AGC0</accession>
<gene>
    <name evidence="1" type="ORF">NCTC9381_02163</name>
</gene>
<dbReference type="Pfam" id="PF04724">
    <property type="entry name" value="Glyco_transf_17"/>
    <property type="match status" value="1"/>
</dbReference>
<dbReference type="Proteomes" id="UP000254640">
    <property type="component" value="Unassembled WGS sequence"/>
</dbReference>
<sequence>MIYDCFLYYDEDILLEMRLNTLEHVVDRFVIVESRYTFTGKRREKLHFDIEKFDRFRDKIIYIVNDIAPRFYQEAFKSNSSVVNAGETDPWENEATARNQIMQGLAGAQDDDIVIVSDVDEIPRPEAIKAFSHQHLCTTLHQQYFNFKFNVRVLNDDGTPRCATLAKMVTCKTLRDFFMGQPELLRNVKRRGTPIRENWLRWKWLNFRTKTIKNAGWHFSWVMSDERISEKMSSISHTERNCPEFNNPDHIRRCVENNIDIWNRPRRMEIVPVTSEHFPAGWLKISTSLPISLNLNADQRAQRARLSHISLPCKDLFCHPGCHHFCAALRHDLSAHQWQDDHLPRKHYQRLARLPAGFC</sequence>
<dbReference type="GO" id="GO:0003830">
    <property type="term" value="F:beta-1,4-mannosylglycoprotein 4-beta-N-acetylglucosaminyltransferase activity"/>
    <property type="evidence" value="ECO:0007669"/>
    <property type="project" value="InterPro"/>
</dbReference>
<dbReference type="PANTHER" id="PTHR12224:SF0">
    <property type="entry name" value="BETA-1,4-MANNOSYL-GLYCOPROTEIN 4-BETA-N-ACETYLGLUCOSAMINYLTRANSFERASE"/>
    <property type="match status" value="1"/>
</dbReference>
<dbReference type="InterPro" id="IPR006813">
    <property type="entry name" value="Glyco_trans_17"/>
</dbReference>
<evidence type="ECO:0000313" key="2">
    <source>
        <dbReference type="Proteomes" id="UP000254640"/>
    </source>
</evidence>
<dbReference type="AlphaFoldDB" id="A0A379AGC0"/>
<dbReference type="EMBL" id="UGSO01000001">
    <property type="protein sequence ID" value="SUB16260.1"/>
    <property type="molecule type" value="Genomic_DNA"/>
</dbReference>
<evidence type="ECO:0000313" key="1">
    <source>
        <dbReference type="EMBL" id="SUB16260.1"/>
    </source>
</evidence>
<dbReference type="PANTHER" id="PTHR12224">
    <property type="entry name" value="BETA-1,4-MANNOSYL-GLYCOPROTEIN BETA-1,4-N-ACETYLGLUCOSAMINYL-TRANSFERASE"/>
    <property type="match status" value="1"/>
</dbReference>
<keyword evidence="1" id="KW-0808">Transferase</keyword>
<dbReference type="GO" id="GO:0006044">
    <property type="term" value="P:N-acetylglucosamine metabolic process"/>
    <property type="evidence" value="ECO:0007669"/>
    <property type="project" value="TreeGrafter"/>
</dbReference>
<reference evidence="1 2" key="1">
    <citation type="submission" date="2018-06" db="EMBL/GenBank/DDBJ databases">
        <authorList>
            <consortium name="Pathogen Informatics"/>
            <person name="Doyle S."/>
        </authorList>
    </citation>
    <scope>NUCLEOTIDE SEQUENCE [LARGE SCALE GENOMIC DNA]</scope>
    <source>
        <strain evidence="1 2">NCTC9381</strain>
    </source>
</reference>
<name>A0A379AGC0_ENTAG</name>
<dbReference type="GO" id="GO:0016020">
    <property type="term" value="C:membrane"/>
    <property type="evidence" value="ECO:0007669"/>
    <property type="project" value="InterPro"/>
</dbReference>